<sequence>MKNAFLLLLLVTSHAIGQTTYEKDFDEFWKDVKDNYAYLDQQHIDVEKAKSIYSPKVSVLKNREEFIRLLENMLNEFYNGHVSLNTNLNSSNRIVPSGSDIWVEKVGNDYAIKDLRKGFGAEKCGLKIGMHITKFNDKEIGPQLNQFLPKSVETFNLKMYDYAMAMLFAGTHDKPRKITVVENGIEKDYFPDAVVVSQTENILDSRLLSPQTGYIKINNSLGNTGLIAEFDSVLDTFSKTKYLVIDLTETPGGGNTTVARAIMGRFISEKMPYQQHEFDEKEFETKRSWVEYVVPRKTKYNGKVYVLVGHWTGSMGEGIAIGFDAMKNATVIGTEMAGLLGAISNFQLSESKIGYQIPTERLYHVNGTPREDFTPKVRTENGDQTWAEVKRRLGF</sequence>
<reference evidence="2" key="1">
    <citation type="submission" date="2020-02" db="EMBL/GenBank/DDBJ databases">
        <title>Flavobacterium sp. genome.</title>
        <authorList>
            <person name="Jung H.S."/>
            <person name="Baek J.H."/>
            <person name="Jeon C.O."/>
        </authorList>
    </citation>
    <scope>NUCLEOTIDE SEQUENCE</scope>
    <source>
        <strain evidence="2">SE-s28</strain>
    </source>
</reference>
<dbReference type="Gene3D" id="3.90.226.10">
    <property type="entry name" value="2-enoyl-CoA Hydratase, Chain A, domain 1"/>
    <property type="match status" value="1"/>
</dbReference>
<dbReference type="AlphaFoldDB" id="A0A972FLY6"/>
<dbReference type="SMART" id="SM00245">
    <property type="entry name" value="TSPc"/>
    <property type="match status" value="1"/>
</dbReference>
<proteinExistence type="predicted"/>
<dbReference type="PANTHER" id="PTHR11261:SF3">
    <property type="entry name" value="RETINOL-BINDING PROTEIN 3"/>
    <property type="match status" value="1"/>
</dbReference>
<dbReference type="GO" id="GO:0006508">
    <property type="term" value="P:proteolysis"/>
    <property type="evidence" value="ECO:0007669"/>
    <property type="project" value="InterPro"/>
</dbReference>
<name>A0A972FLY6_9FLAO</name>
<dbReference type="Proteomes" id="UP000712080">
    <property type="component" value="Unassembled WGS sequence"/>
</dbReference>
<keyword evidence="3" id="KW-1185">Reference proteome</keyword>
<dbReference type="InterPro" id="IPR005151">
    <property type="entry name" value="Tail-specific_protease"/>
</dbReference>
<feature type="domain" description="Tail specific protease" evidence="1">
    <location>
        <begin position="173"/>
        <end position="380"/>
    </location>
</feature>
<evidence type="ECO:0000259" key="1">
    <source>
        <dbReference type="SMART" id="SM00245"/>
    </source>
</evidence>
<evidence type="ECO:0000313" key="2">
    <source>
        <dbReference type="EMBL" id="NMH28082.1"/>
    </source>
</evidence>
<evidence type="ECO:0000313" key="3">
    <source>
        <dbReference type="Proteomes" id="UP000712080"/>
    </source>
</evidence>
<dbReference type="Gene3D" id="3.30.750.44">
    <property type="match status" value="1"/>
</dbReference>
<gene>
    <name evidence="2" type="ORF">G6047_08560</name>
</gene>
<organism evidence="2 3">
    <name type="scientific">Flavobacterium silvaticum</name>
    <dbReference type="NCBI Taxonomy" id="1852020"/>
    <lineage>
        <taxon>Bacteria</taxon>
        <taxon>Pseudomonadati</taxon>
        <taxon>Bacteroidota</taxon>
        <taxon>Flavobacteriia</taxon>
        <taxon>Flavobacteriales</taxon>
        <taxon>Flavobacteriaceae</taxon>
        <taxon>Flavobacterium</taxon>
    </lineage>
</organism>
<dbReference type="RefSeq" id="WP_169527192.1">
    <property type="nucleotide sequence ID" value="NZ_JAAMPU010000104.1"/>
</dbReference>
<dbReference type="Pfam" id="PF03572">
    <property type="entry name" value="Peptidase_S41"/>
    <property type="match status" value="1"/>
</dbReference>
<dbReference type="GO" id="GO:0008236">
    <property type="term" value="F:serine-type peptidase activity"/>
    <property type="evidence" value="ECO:0007669"/>
    <property type="project" value="InterPro"/>
</dbReference>
<dbReference type="Pfam" id="PF14684">
    <property type="entry name" value="Tricorn_C1"/>
    <property type="match status" value="1"/>
</dbReference>
<dbReference type="InterPro" id="IPR029045">
    <property type="entry name" value="ClpP/crotonase-like_dom_sf"/>
</dbReference>
<protein>
    <submittedName>
        <fullName evidence="2">Peptidase</fullName>
    </submittedName>
</protein>
<dbReference type="InterPro" id="IPR028204">
    <property type="entry name" value="Tricorn_C1"/>
</dbReference>
<dbReference type="EMBL" id="JAAMPU010000104">
    <property type="protein sequence ID" value="NMH28082.1"/>
    <property type="molecule type" value="Genomic_DNA"/>
</dbReference>
<accession>A0A972FLY6</accession>
<comment type="caution">
    <text evidence="2">The sequence shown here is derived from an EMBL/GenBank/DDBJ whole genome shotgun (WGS) entry which is preliminary data.</text>
</comment>
<dbReference type="SUPFAM" id="SSF52096">
    <property type="entry name" value="ClpP/crotonase"/>
    <property type="match status" value="1"/>
</dbReference>
<dbReference type="PANTHER" id="PTHR11261">
    <property type="entry name" value="INTERPHOTORECEPTOR RETINOID-BINDING PROTEIN"/>
    <property type="match status" value="1"/>
</dbReference>